<feature type="signal peptide" evidence="1">
    <location>
        <begin position="1"/>
        <end position="22"/>
    </location>
</feature>
<evidence type="ECO:0008006" key="4">
    <source>
        <dbReference type="Google" id="ProtNLM"/>
    </source>
</evidence>
<reference evidence="2 3" key="1">
    <citation type="submission" date="2023-02" db="EMBL/GenBank/DDBJ databases">
        <authorList>
            <person name="Mo P."/>
        </authorList>
    </citation>
    <scope>NUCLEOTIDE SEQUENCE [LARGE SCALE GENOMIC DNA]</scope>
    <source>
        <strain evidence="2 3">HUAS 3</strain>
    </source>
</reference>
<protein>
    <recommendedName>
        <fullName evidence="4">SH3 domain-containing protein</fullName>
    </recommendedName>
</protein>
<name>A0ABY7ZQY4_9ACTN</name>
<dbReference type="Proteomes" id="UP001219605">
    <property type="component" value="Chromosome"/>
</dbReference>
<accession>A0ABY7ZQY4</accession>
<proteinExistence type="predicted"/>
<feature type="chain" id="PRO_5046959249" description="SH3 domain-containing protein" evidence="1">
    <location>
        <begin position="23"/>
        <end position="103"/>
    </location>
</feature>
<gene>
    <name evidence="2" type="ORF">PVK37_28110</name>
</gene>
<keyword evidence="1" id="KW-0732">Signal</keyword>
<evidence type="ECO:0000256" key="1">
    <source>
        <dbReference type="SAM" id="SignalP"/>
    </source>
</evidence>
<evidence type="ECO:0000313" key="3">
    <source>
        <dbReference type="Proteomes" id="UP001219605"/>
    </source>
</evidence>
<evidence type="ECO:0000313" key="2">
    <source>
        <dbReference type="EMBL" id="WDZ84279.1"/>
    </source>
</evidence>
<dbReference type="EMBL" id="CP118615">
    <property type="protein sequence ID" value="WDZ84279.1"/>
    <property type="molecule type" value="Genomic_DNA"/>
</dbReference>
<keyword evidence="3" id="KW-1185">Reference proteome</keyword>
<organism evidence="2 3">
    <name type="scientific">Micromonospora cathayae</name>
    <dbReference type="NCBI Taxonomy" id="3028804"/>
    <lineage>
        <taxon>Bacteria</taxon>
        <taxon>Bacillati</taxon>
        <taxon>Actinomycetota</taxon>
        <taxon>Actinomycetes</taxon>
        <taxon>Micromonosporales</taxon>
        <taxon>Micromonosporaceae</taxon>
        <taxon>Micromonospora</taxon>
    </lineage>
</organism>
<dbReference type="RefSeq" id="WP_275030841.1">
    <property type="nucleotide sequence ID" value="NZ_CP118615.1"/>
</dbReference>
<sequence>MKNKILGASAALALALAGTAVAASPASASDSGGAICVLNQNTWLRDSPHGGVLRTLTAGRGFRWHGTGADNGSGVMWMYGHGAEAPAQDGWVPADNLSGCYWP</sequence>